<dbReference type="Proteomes" id="UP000474565">
    <property type="component" value="Unassembled WGS sequence"/>
</dbReference>
<dbReference type="AlphaFoldDB" id="A0A6L8MFA7"/>
<dbReference type="Pfam" id="PF19952">
    <property type="entry name" value="DUF6414"/>
    <property type="match status" value="1"/>
</dbReference>
<organism evidence="1 2">
    <name type="scientific">Duganella lactea</name>
    <dbReference type="NCBI Taxonomy" id="2692173"/>
    <lineage>
        <taxon>Bacteria</taxon>
        <taxon>Pseudomonadati</taxon>
        <taxon>Pseudomonadota</taxon>
        <taxon>Betaproteobacteria</taxon>
        <taxon>Burkholderiales</taxon>
        <taxon>Oxalobacteraceae</taxon>
        <taxon>Telluria group</taxon>
        <taxon>Duganella</taxon>
    </lineage>
</organism>
<comment type="caution">
    <text evidence="1">The sequence shown here is derived from an EMBL/GenBank/DDBJ whole genome shotgun (WGS) entry which is preliminary data.</text>
</comment>
<accession>A0A6L8MFA7</accession>
<gene>
    <name evidence="1" type="ORF">GTP44_06235</name>
</gene>
<dbReference type="RefSeq" id="WP_161018743.1">
    <property type="nucleotide sequence ID" value="NZ_WWCP01000004.1"/>
</dbReference>
<name>A0A6L8MFA7_9BURK</name>
<proteinExistence type="predicted"/>
<sequence>MSFYVEPVYLNEKMVLNCAAYVFKGVSMESEVSEGNISKNKGNLNIGFKFLNDLISPLSASAEQHKEITLATKTARRYTLGGLHMSLIDALKDSEHLVELTELESSDSHKHYVEMDVILRPIDFYSIIEALKVASPLISQVLQNFGEKINAHVFNKGMKTDLVKYESLIAKVLSELESDYLKSGQLEMIMIDPVTKMQLGVVDIDVNDMEPLAVKAKLTDGRFKVIGRISRYVEEGESISLVQRTVLSSALDILEKLVGLGTGIDQYREGMGAAKVVAQQVCQLSMPGPAIRIMAMSVCI</sequence>
<protein>
    <submittedName>
        <fullName evidence="1">Uncharacterized protein</fullName>
    </submittedName>
</protein>
<evidence type="ECO:0000313" key="2">
    <source>
        <dbReference type="Proteomes" id="UP000474565"/>
    </source>
</evidence>
<evidence type="ECO:0000313" key="1">
    <source>
        <dbReference type="EMBL" id="MYM81553.1"/>
    </source>
</evidence>
<reference evidence="1 2" key="1">
    <citation type="submission" date="2019-12" db="EMBL/GenBank/DDBJ databases">
        <title>Novel species isolated from a subtropical stream in China.</title>
        <authorList>
            <person name="Lu H."/>
        </authorList>
    </citation>
    <scope>NUCLEOTIDE SEQUENCE [LARGE SCALE GENOMIC DNA]</scope>
    <source>
        <strain evidence="1 2">FT50W</strain>
    </source>
</reference>
<dbReference type="EMBL" id="WWCP01000004">
    <property type="protein sequence ID" value="MYM81553.1"/>
    <property type="molecule type" value="Genomic_DNA"/>
</dbReference>
<dbReference type="InterPro" id="IPR045633">
    <property type="entry name" value="DUF6414"/>
</dbReference>